<dbReference type="GeneID" id="36324632"/>
<sequence length="223" mass="25592">MTQGSNSQQTPVPPPSRHWMFDETIKPSKFHHLLKLPHKLSPSNYLTWITMIESTLKTVNLFGYCTGKVKDPDPADTTAAARWKRMKILVHAILMTNMMEDIINQFDDGEDLIAHIAKMKEYHRNLILMSRNIDDELFACFLRISMPALWNYVFAALPDRYTLEEIERHMKDELGVRTNQQTNATVYGAFSKGKQKGKIQGSQSNPPKCTNCGKKGHTMQKCY</sequence>
<evidence type="ECO:0000313" key="3">
    <source>
        <dbReference type="EMBL" id="OSX59045.1"/>
    </source>
</evidence>
<keyword evidence="1" id="KW-0863">Zinc-finger</keyword>
<gene>
    <name evidence="3" type="ORF">POSPLADRAFT_1049185</name>
</gene>
<dbReference type="AlphaFoldDB" id="A0A1X6MRN2"/>
<keyword evidence="1" id="KW-0479">Metal-binding</keyword>
<dbReference type="EMBL" id="KZ110603">
    <property type="protein sequence ID" value="OSX59045.1"/>
    <property type="molecule type" value="Genomic_DNA"/>
</dbReference>
<protein>
    <recommendedName>
        <fullName evidence="2">CCHC-type domain-containing protein</fullName>
    </recommendedName>
</protein>
<keyword evidence="4" id="KW-1185">Reference proteome</keyword>
<dbReference type="GO" id="GO:0008270">
    <property type="term" value="F:zinc ion binding"/>
    <property type="evidence" value="ECO:0007669"/>
    <property type="project" value="UniProtKB-KW"/>
</dbReference>
<dbReference type="GO" id="GO:0003676">
    <property type="term" value="F:nucleic acid binding"/>
    <property type="evidence" value="ECO:0007669"/>
    <property type="project" value="InterPro"/>
</dbReference>
<dbReference type="InterPro" id="IPR009050">
    <property type="entry name" value="Globin-like_sf"/>
</dbReference>
<dbReference type="InterPro" id="IPR001878">
    <property type="entry name" value="Znf_CCHC"/>
</dbReference>
<dbReference type="OrthoDB" id="2797107at2759"/>
<dbReference type="Proteomes" id="UP000194127">
    <property type="component" value="Unassembled WGS sequence"/>
</dbReference>
<feature type="domain" description="CCHC-type" evidence="2">
    <location>
        <begin position="208"/>
        <end position="222"/>
    </location>
</feature>
<evidence type="ECO:0000313" key="4">
    <source>
        <dbReference type="Proteomes" id="UP000194127"/>
    </source>
</evidence>
<dbReference type="RefSeq" id="XP_024335839.1">
    <property type="nucleotide sequence ID" value="XM_024479682.1"/>
</dbReference>
<proteinExistence type="predicted"/>
<name>A0A1X6MRN2_9APHY</name>
<dbReference type="SUPFAM" id="SSF46458">
    <property type="entry name" value="Globin-like"/>
    <property type="match status" value="1"/>
</dbReference>
<accession>A0A1X6MRN2</accession>
<dbReference type="PROSITE" id="PS50158">
    <property type="entry name" value="ZF_CCHC"/>
    <property type="match status" value="1"/>
</dbReference>
<evidence type="ECO:0000259" key="2">
    <source>
        <dbReference type="PROSITE" id="PS50158"/>
    </source>
</evidence>
<reference evidence="3 4" key="1">
    <citation type="submission" date="2017-04" db="EMBL/GenBank/DDBJ databases">
        <title>Genome Sequence of the Model Brown-Rot Fungus Postia placenta SB12.</title>
        <authorList>
            <consortium name="DOE Joint Genome Institute"/>
            <person name="Gaskell J."/>
            <person name="Kersten P."/>
            <person name="Larrondo L.F."/>
            <person name="Canessa P."/>
            <person name="Martinez D."/>
            <person name="Hibbett D."/>
            <person name="Schmoll M."/>
            <person name="Kubicek C.P."/>
            <person name="Martinez A.T."/>
            <person name="Yadav J."/>
            <person name="Master E."/>
            <person name="Magnuson J.K."/>
            <person name="James T."/>
            <person name="Yaver D."/>
            <person name="Berka R."/>
            <person name="Labutti K."/>
            <person name="Lipzen A."/>
            <person name="Aerts A."/>
            <person name="Barry K."/>
            <person name="Henrissat B."/>
            <person name="Blanchette R."/>
            <person name="Grigoriev I."/>
            <person name="Cullen D."/>
        </authorList>
    </citation>
    <scope>NUCLEOTIDE SEQUENCE [LARGE SCALE GENOMIC DNA]</scope>
    <source>
        <strain evidence="3 4">MAD-698-R-SB12</strain>
    </source>
</reference>
<keyword evidence="1" id="KW-0862">Zinc</keyword>
<organism evidence="3 4">
    <name type="scientific">Postia placenta MAD-698-R-SB12</name>
    <dbReference type="NCBI Taxonomy" id="670580"/>
    <lineage>
        <taxon>Eukaryota</taxon>
        <taxon>Fungi</taxon>
        <taxon>Dikarya</taxon>
        <taxon>Basidiomycota</taxon>
        <taxon>Agaricomycotina</taxon>
        <taxon>Agaricomycetes</taxon>
        <taxon>Polyporales</taxon>
        <taxon>Adustoporiaceae</taxon>
        <taxon>Rhodonia</taxon>
    </lineage>
</organism>
<evidence type="ECO:0000256" key="1">
    <source>
        <dbReference type="PROSITE-ProRule" id="PRU00047"/>
    </source>
</evidence>